<evidence type="ECO:0000256" key="1">
    <source>
        <dbReference type="SAM" id="MobiDB-lite"/>
    </source>
</evidence>
<dbReference type="Gene3D" id="3.40.630.30">
    <property type="match status" value="1"/>
</dbReference>
<evidence type="ECO:0000313" key="4">
    <source>
        <dbReference type="Proteomes" id="UP000004778"/>
    </source>
</evidence>
<dbReference type="InterPro" id="IPR000182">
    <property type="entry name" value="GNAT_dom"/>
</dbReference>
<evidence type="ECO:0000259" key="2">
    <source>
        <dbReference type="PROSITE" id="PS51186"/>
    </source>
</evidence>
<comment type="caution">
    <text evidence="3">The sequence shown here is derived from an EMBL/GenBank/DDBJ whole genome shotgun (WGS) entry which is preliminary data.</text>
</comment>
<keyword evidence="3" id="KW-0808">Transferase</keyword>
<dbReference type="OrthoDB" id="5243635at2"/>
<proteinExistence type="predicted"/>
<dbReference type="eggNOG" id="COG3153">
    <property type="taxonomic scope" value="Bacteria"/>
</dbReference>
<dbReference type="RefSeq" id="WP_006548747.1">
    <property type="nucleotide sequence ID" value="NZ_DS999574.1"/>
</dbReference>
<dbReference type="Pfam" id="PF00583">
    <property type="entry name" value="Acetyltransf_1"/>
    <property type="match status" value="1"/>
</dbReference>
<dbReference type="HOGENOM" id="CLU_013985_18_1_11"/>
<protein>
    <submittedName>
        <fullName evidence="3">Acetyltransferase, GNAT family</fullName>
    </submittedName>
</protein>
<dbReference type="CDD" id="cd04301">
    <property type="entry name" value="NAT_SF"/>
    <property type="match status" value="1"/>
</dbReference>
<reference evidence="3 4" key="1">
    <citation type="submission" date="2009-01" db="EMBL/GenBank/DDBJ databases">
        <authorList>
            <person name="Qin X."/>
            <person name="Bachman B."/>
            <person name="Battles P."/>
            <person name="Bell A."/>
            <person name="Bess C."/>
            <person name="Bickham C."/>
            <person name="Chaboub L."/>
            <person name="Chen D."/>
            <person name="Coyle M."/>
            <person name="Deiros D.R."/>
            <person name="Dinh H."/>
            <person name="Forbes L."/>
            <person name="Fowler G."/>
            <person name="Francisco L."/>
            <person name="Fu Q."/>
            <person name="Gubbala S."/>
            <person name="Hale W."/>
            <person name="Han Y."/>
            <person name="Hemphill L."/>
            <person name="Highlander S.K."/>
            <person name="Hirani K."/>
            <person name="Hogues M."/>
            <person name="Jackson L."/>
            <person name="Jakkamsetti A."/>
            <person name="Javaid M."/>
            <person name="Jiang H."/>
            <person name="Korchina V."/>
            <person name="Kovar C."/>
            <person name="Lara F."/>
            <person name="Lee S."/>
            <person name="Mata R."/>
            <person name="Mathew T."/>
            <person name="Moen C."/>
            <person name="Morales K."/>
            <person name="Munidasa M."/>
            <person name="Nazareth L."/>
            <person name="Ngo R."/>
            <person name="Nguyen L."/>
            <person name="Okwuonu G."/>
            <person name="Ongeri F."/>
            <person name="Patil S."/>
            <person name="Petrosino J."/>
            <person name="Pham C."/>
            <person name="Pham P."/>
            <person name="Pu L.-L."/>
            <person name="Puazo M."/>
            <person name="Raj R."/>
            <person name="Reid J."/>
            <person name="Rouhana J."/>
            <person name="Saada N."/>
            <person name="Shang Y."/>
            <person name="Simmons D."/>
            <person name="Thornton R."/>
            <person name="Warren J."/>
            <person name="Weissenberger G."/>
            <person name="Zhang J."/>
            <person name="Zhang L."/>
            <person name="Zhou C."/>
            <person name="Zhu D."/>
            <person name="Muzny D."/>
            <person name="Worley K."/>
            <person name="Gibbs R."/>
        </authorList>
    </citation>
    <scope>NUCLEOTIDE SEQUENCE [LARGE SCALE GENOMIC DNA]</scope>
    <source>
        <strain evidence="3 4">DSM 15434</strain>
    </source>
</reference>
<gene>
    <name evidence="3" type="ORF">HMPREF0058_1786</name>
</gene>
<feature type="region of interest" description="Disordered" evidence="1">
    <location>
        <begin position="1"/>
        <end position="32"/>
    </location>
</feature>
<dbReference type="PROSITE" id="PS51186">
    <property type="entry name" value="GNAT"/>
    <property type="match status" value="1"/>
</dbReference>
<dbReference type="GO" id="GO:0016747">
    <property type="term" value="F:acyltransferase activity, transferring groups other than amino-acyl groups"/>
    <property type="evidence" value="ECO:0007669"/>
    <property type="project" value="InterPro"/>
</dbReference>
<feature type="region of interest" description="Disordered" evidence="1">
    <location>
        <begin position="117"/>
        <end position="140"/>
    </location>
</feature>
<dbReference type="SUPFAM" id="SSF55729">
    <property type="entry name" value="Acyl-CoA N-acyltransferases (Nat)"/>
    <property type="match status" value="1"/>
</dbReference>
<dbReference type="EMBL" id="ACFH01000121">
    <property type="protein sequence ID" value="EEH65351.1"/>
    <property type="molecule type" value="Genomic_DNA"/>
</dbReference>
<accession>C0W7E2</accession>
<evidence type="ECO:0000313" key="3">
    <source>
        <dbReference type="EMBL" id="EEH65351.1"/>
    </source>
</evidence>
<dbReference type="Proteomes" id="UP000004778">
    <property type="component" value="Unassembled WGS sequence"/>
</dbReference>
<feature type="domain" description="N-acetyltransferase" evidence="2">
    <location>
        <begin position="57"/>
        <end position="220"/>
    </location>
</feature>
<name>C0W7E2_9ACTO</name>
<dbReference type="InterPro" id="IPR016181">
    <property type="entry name" value="Acyl_CoA_acyltransferase"/>
</dbReference>
<dbReference type="STRING" id="103621.GCA_001067145_00943"/>
<keyword evidence="4" id="KW-1185">Reference proteome</keyword>
<dbReference type="AlphaFoldDB" id="C0W7E2"/>
<organism evidence="3 4">
    <name type="scientific">Actinomyces urogenitalis DSM 15434</name>
    <dbReference type="NCBI Taxonomy" id="525246"/>
    <lineage>
        <taxon>Bacteria</taxon>
        <taxon>Bacillati</taxon>
        <taxon>Actinomycetota</taxon>
        <taxon>Actinomycetes</taxon>
        <taxon>Actinomycetales</taxon>
        <taxon>Actinomycetaceae</taxon>
        <taxon>Actinomyces</taxon>
    </lineage>
</organism>
<sequence length="222" mass="22564">MSSHHSHDLPSVFETDPTADLPGRRPEEGQPAAGFVRPAVVTDLEAIGRVHAAAMLASLRQAHTVAHAGAVLPVGVEAMIAPAVLTAGWEQAVVEPSAPGHHVLVATDAEAVVGLVAPPPPTQGQAVDEQGAPAQGDPEPGAEVTALGVDPAAQRCGHGSRLLAAASDLARADGAQVMVVWAVRGDESLEGLLTAAGMERTGSWRELPVGQGVVEDCWAAAL</sequence>